<keyword evidence="4 6" id="KW-0819">tRNA processing</keyword>
<dbReference type="GO" id="GO:0008033">
    <property type="term" value="P:tRNA processing"/>
    <property type="evidence" value="ECO:0007669"/>
    <property type="project" value="UniProtKB-KW"/>
</dbReference>
<dbReference type="GO" id="GO:0008380">
    <property type="term" value="P:RNA splicing"/>
    <property type="evidence" value="ECO:0007669"/>
    <property type="project" value="UniProtKB-UniRule"/>
</dbReference>
<feature type="domain" description="Maturase MatK N-terminal" evidence="9">
    <location>
        <begin position="55"/>
        <end position="390"/>
    </location>
</feature>
<dbReference type="EMBL" id="MT012419">
    <property type="protein sequence ID" value="QOP62368.1"/>
    <property type="molecule type" value="Genomic_DNA"/>
</dbReference>
<keyword evidence="3 6" id="KW-0507">mRNA processing</keyword>
<sequence>MKWKKERFENLLISLPASEVSILTRLEYLVLTVSHYVSFDNPQNLLPLIQIEFQMEEIQRYLQLERSQQQHHFLYPLIFQEYIYVFAHDRGFSRSILSENRGYDNKSSFLLVKRLITRMYQQNHFIIFSNDSNQNLFWGRNKNLYSQILSEGFSFILEIPFSLRLISYLEGKKKKIVKSQNLRSIHSTFPFLEDNFSHLNFLLDILIPHSVHAEILVQTLRYWLKDASSLHLLRFFLNEYCNWNRLITPKKASSSFSKRNQRLFLFLYNYHVCEYESIFVFLRNQSSHLRSTSSGVFLERIYFYGKVERLVNVFGKVKDFQENLWLVKEPCMHYVRYQRKSILASKGTSLLMNKWKCYLVTFWQWYFSLWFHPRRIYINQLSNHSLEFLGYLASVRMNPSVVRSQILENSFLINNAIKKFDTLVPIIPLIASLAKAKFCNLLGHPISKPVWADLSDSNIIDRFGRICRNLSHYHSGSSKKKSLYRIKYILRFSCARTLARKHKSTVRAFLKKLGSELLQEFLMSEEDVLSLTFPKASSTLRGVYSSRIWYLDIICINDLANLK</sequence>
<comment type="similarity">
    <text evidence="1 6">Belongs to the intron maturase 2 family. MatK subfamily.</text>
</comment>
<evidence type="ECO:0000313" key="10">
    <source>
        <dbReference type="EMBL" id="QOP62368.1"/>
    </source>
</evidence>
<dbReference type="GO" id="GO:0003723">
    <property type="term" value="F:RNA binding"/>
    <property type="evidence" value="ECO:0007669"/>
    <property type="project" value="UniProtKB-KW"/>
</dbReference>
<evidence type="ECO:0000256" key="7">
    <source>
        <dbReference type="RuleBase" id="RU004226"/>
    </source>
</evidence>
<evidence type="ECO:0000256" key="6">
    <source>
        <dbReference type="HAMAP-Rule" id="MF_01390"/>
    </source>
</evidence>
<dbReference type="HAMAP" id="MF_01390">
    <property type="entry name" value="MatK"/>
    <property type="match status" value="1"/>
</dbReference>
<dbReference type="InterPro" id="IPR024942">
    <property type="entry name" value="Maturase_MatK_N"/>
</dbReference>
<geneLocation type="chloroplast" evidence="10"/>
<dbReference type="GO" id="GO:0006397">
    <property type="term" value="P:mRNA processing"/>
    <property type="evidence" value="ECO:0007669"/>
    <property type="project" value="UniProtKB-KW"/>
</dbReference>
<evidence type="ECO:0000256" key="4">
    <source>
        <dbReference type="ARBA" id="ARBA00022694"/>
    </source>
</evidence>
<dbReference type="PANTHER" id="PTHR34811:SF1">
    <property type="entry name" value="MATURASE K"/>
    <property type="match status" value="1"/>
</dbReference>
<gene>
    <name evidence="6 10" type="primary">matK</name>
</gene>
<reference evidence="10" key="1">
    <citation type="submission" date="2020-02" db="EMBL/GenBank/DDBJ databases">
        <title>The first complete chloroplast genome sequence of the medicinal plant Corallodiscus flabellatus.</title>
        <authorList>
            <person name="Tao A."/>
        </authorList>
    </citation>
    <scope>NUCLEOTIDE SEQUENCE</scope>
</reference>
<evidence type="ECO:0000256" key="2">
    <source>
        <dbReference type="ARBA" id="ARBA00022640"/>
    </source>
</evidence>
<dbReference type="Pfam" id="PF01824">
    <property type="entry name" value="MatK_N"/>
    <property type="match status" value="1"/>
</dbReference>
<feature type="domain" description="Domain X" evidence="8">
    <location>
        <begin position="418"/>
        <end position="535"/>
    </location>
</feature>
<comment type="function">
    <text evidence="6 7">Usually encoded in the trnK tRNA gene intron. Probably assists in splicing its own and other chloroplast group II introns.</text>
</comment>
<accession>A0A7M1CER9</accession>
<evidence type="ECO:0000259" key="8">
    <source>
        <dbReference type="Pfam" id="PF01348"/>
    </source>
</evidence>
<dbReference type="RefSeq" id="YP_010023202.1">
    <property type="nucleotide sequence ID" value="NC_053691.1"/>
</dbReference>
<dbReference type="GO" id="GO:0009507">
    <property type="term" value="C:chloroplast"/>
    <property type="evidence" value="ECO:0007669"/>
    <property type="project" value="UniProtKB-SubCell"/>
</dbReference>
<dbReference type="AlphaFoldDB" id="A0A7M1CER9"/>
<evidence type="ECO:0000256" key="3">
    <source>
        <dbReference type="ARBA" id="ARBA00022664"/>
    </source>
</evidence>
<dbReference type="InterPro" id="IPR024937">
    <property type="entry name" value="Domain_X"/>
</dbReference>
<organism evidence="10">
    <name type="scientific">Verbascum thapsus</name>
    <name type="common">Common mullein</name>
    <dbReference type="NCBI Taxonomy" id="39388"/>
    <lineage>
        <taxon>Eukaryota</taxon>
        <taxon>Viridiplantae</taxon>
        <taxon>Streptophyta</taxon>
        <taxon>Embryophyta</taxon>
        <taxon>Tracheophyta</taxon>
        <taxon>Spermatophyta</taxon>
        <taxon>Magnoliopsida</taxon>
        <taxon>eudicotyledons</taxon>
        <taxon>Gunneridae</taxon>
        <taxon>Pentapetalae</taxon>
        <taxon>asterids</taxon>
        <taxon>lamiids</taxon>
        <taxon>Lamiales</taxon>
        <taxon>Scrophulariaceae</taxon>
        <taxon>Scrophularieae</taxon>
        <taxon>Verbascum</taxon>
    </lineage>
</organism>
<evidence type="ECO:0000259" key="9">
    <source>
        <dbReference type="Pfam" id="PF01824"/>
    </source>
</evidence>
<evidence type="ECO:0000256" key="1">
    <source>
        <dbReference type="ARBA" id="ARBA00006621"/>
    </source>
</evidence>
<dbReference type="Pfam" id="PF01348">
    <property type="entry name" value="Intron_maturas2"/>
    <property type="match status" value="1"/>
</dbReference>
<dbReference type="PANTHER" id="PTHR34811">
    <property type="entry name" value="MATURASE K"/>
    <property type="match status" value="1"/>
</dbReference>
<dbReference type="GeneID" id="63362307"/>
<keyword evidence="5 6" id="KW-0694">RNA-binding</keyword>
<proteinExistence type="inferred from homology"/>
<name>A0A7M1CER9_VERTH</name>
<dbReference type="InterPro" id="IPR002866">
    <property type="entry name" value="Maturase_MatK"/>
</dbReference>
<protein>
    <recommendedName>
        <fullName evidence="6">Maturase K</fullName>
    </recommendedName>
    <alternativeName>
        <fullName evidence="6">Intron maturase</fullName>
    </alternativeName>
</protein>
<keyword evidence="2 7" id="KW-0934">Plastid</keyword>
<comment type="subcellular location">
    <subcellularLocation>
        <location evidence="6">Plastid</location>
        <location evidence="6">Chloroplast</location>
    </subcellularLocation>
</comment>
<keyword evidence="7 10" id="KW-0150">Chloroplast</keyword>
<evidence type="ECO:0000256" key="5">
    <source>
        <dbReference type="ARBA" id="ARBA00022884"/>
    </source>
</evidence>